<dbReference type="InterPro" id="IPR006283">
    <property type="entry name" value="ThiL-like"/>
</dbReference>
<proteinExistence type="inferred from homology"/>
<dbReference type="PIRSF" id="PIRSF005303">
    <property type="entry name" value="Thiam_monoph_kin"/>
    <property type="match status" value="1"/>
</dbReference>
<dbReference type="PANTHER" id="PTHR30270">
    <property type="entry name" value="THIAMINE-MONOPHOSPHATE KINASE"/>
    <property type="match status" value="1"/>
</dbReference>
<dbReference type="HAMAP" id="MF_02128">
    <property type="entry name" value="TMP_kinase"/>
    <property type="match status" value="1"/>
</dbReference>
<dbReference type="InterPro" id="IPR010918">
    <property type="entry name" value="PurM-like_C_dom"/>
</dbReference>
<protein>
    <submittedName>
        <fullName evidence="3">Thiamine-monophosphate kinase</fullName>
        <ecNumber evidence="3">2.7.4.16</ecNumber>
    </submittedName>
</protein>
<evidence type="ECO:0000313" key="3">
    <source>
        <dbReference type="EMBL" id="SFV77609.1"/>
    </source>
</evidence>
<gene>
    <name evidence="3" type="ORF">MNB_SUP05-4-1059</name>
</gene>
<accession>A0A1W1DAH0</accession>
<dbReference type="Pfam" id="PF00586">
    <property type="entry name" value="AIRS"/>
    <property type="match status" value="1"/>
</dbReference>
<feature type="domain" description="PurM-like N-terminal" evidence="1">
    <location>
        <begin position="24"/>
        <end position="132"/>
    </location>
</feature>
<dbReference type="CDD" id="cd02194">
    <property type="entry name" value="ThiL"/>
    <property type="match status" value="1"/>
</dbReference>
<reference evidence="3" key="1">
    <citation type="submission" date="2016-10" db="EMBL/GenBank/DDBJ databases">
        <authorList>
            <person name="de Groot N.N."/>
        </authorList>
    </citation>
    <scope>NUCLEOTIDE SEQUENCE</scope>
</reference>
<dbReference type="Gene3D" id="3.30.1330.10">
    <property type="entry name" value="PurM-like, N-terminal domain"/>
    <property type="match status" value="1"/>
</dbReference>
<dbReference type="SUPFAM" id="SSF55326">
    <property type="entry name" value="PurM N-terminal domain-like"/>
    <property type="match status" value="1"/>
</dbReference>
<dbReference type="AlphaFoldDB" id="A0A1W1DAH0"/>
<dbReference type="EMBL" id="FPHR01000030">
    <property type="protein sequence ID" value="SFV77609.1"/>
    <property type="molecule type" value="Genomic_DNA"/>
</dbReference>
<dbReference type="Gene3D" id="3.90.650.10">
    <property type="entry name" value="PurM-like C-terminal domain"/>
    <property type="match status" value="1"/>
</dbReference>
<dbReference type="PANTHER" id="PTHR30270:SF0">
    <property type="entry name" value="THIAMINE-MONOPHOSPHATE KINASE"/>
    <property type="match status" value="1"/>
</dbReference>
<organism evidence="3">
    <name type="scientific">hydrothermal vent metagenome</name>
    <dbReference type="NCBI Taxonomy" id="652676"/>
    <lineage>
        <taxon>unclassified sequences</taxon>
        <taxon>metagenomes</taxon>
        <taxon>ecological metagenomes</taxon>
    </lineage>
</organism>
<evidence type="ECO:0000259" key="1">
    <source>
        <dbReference type="Pfam" id="PF00586"/>
    </source>
</evidence>
<dbReference type="GO" id="GO:0009030">
    <property type="term" value="F:thiamine-phosphate kinase activity"/>
    <property type="evidence" value="ECO:0007669"/>
    <property type="project" value="UniProtKB-EC"/>
</dbReference>
<dbReference type="InterPro" id="IPR036676">
    <property type="entry name" value="PurM-like_C_sf"/>
</dbReference>
<dbReference type="InterPro" id="IPR016188">
    <property type="entry name" value="PurM-like_N"/>
</dbReference>
<dbReference type="InterPro" id="IPR036921">
    <property type="entry name" value="PurM-like_N_sf"/>
</dbReference>
<dbReference type="NCBIfam" id="TIGR01379">
    <property type="entry name" value="thiL"/>
    <property type="match status" value="1"/>
</dbReference>
<dbReference type="SUPFAM" id="SSF56042">
    <property type="entry name" value="PurM C-terminal domain-like"/>
    <property type="match status" value="1"/>
</dbReference>
<dbReference type="GO" id="GO:0009228">
    <property type="term" value="P:thiamine biosynthetic process"/>
    <property type="evidence" value="ECO:0007669"/>
    <property type="project" value="InterPro"/>
</dbReference>
<sequence length="308" mass="33468">MNEFDLIEKYFNWKQANKIELSVGDDCALISIDANYQLATSVDTLIEGVHFPQKTSPADIAHKALAVNLSDLAAMGATPKYFTLALTLPEFDQHWLEQFSSSLRSLSDEYQINLVGGDTTKGKLSITINVTGTIPSGQALLRSSAKVGDAIFVSNTIGDAALAWQQIQQGINPSMKLLKQFNMPNPQVSLGQALLGVANACIDISDGLEQDLGHILDGSDVGANINLADIPLSQELSNHLEKTSDWCLPLAGGDDYQLCFSVPEARIDDLKKIEIDLGITLTKIGVITKNQNLKIVGFDKTCQSYQHF</sequence>
<keyword evidence="3" id="KW-0808">Transferase</keyword>
<evidence type="ECO:0000259" key="2">
    <source>
        <dbReference type="Pfam" id="PF02769"/>
    </source>
</evidence>
<keyword evidence="3" id="KW-0418">Kinase</keyword>
<dbReference type="Pfam" id="PF02769">
    <property type="entry name" value="AIRS_C"/>
    <property type="match status" value="1"/>
</dbReference>
<name>A0A1W1DAH0_9ZZZZ</name>
<dbReference type="EC" id="2.7.4.16" evidence="3"/>
<feature type="domain" description="PurM-like C-terminal" evidence="2">
    <location>
        <begin position="146"/>
        <end position="295"/>
    </location>
</feature>